<dbReference type="AlphaFoldDB" id="A0A2N6T3Z5"/>
<proteinExistence type="predicted"/>
<evidence type="ECO:0000313" key="4">
    <source>
        <dbReference type="Proteomes" id="UP000235836"/>
    </source>
</evidence>
<dbReference type="PROSITE" id="PS51708">
    <property type="entry name" value="CHAD"/>
    <property type="match status" value="1"/>
</dbReference>
<evidence type="ECO:0000313" key="3">
    <source>
        <dbReference type="EMBL" id="PMC64058.1"/>
    </source>
</evidence>
<evidence type="ECO:0000259" key="2">
    <source>
        <dbReference type="PROSITE" id="PS51708"/>
    </source>
</evidence>
<keyword evidence="4" id="KW-1185">Reference proteome</keyword>
<dbReference type="InterPro" id="IPR023577">
    <property type="entry name" value="CYTH_domain"/>
</dbReference>
<feature type="domain" description="CHAD" evidence="2">
    <location>
        <begin position="225"/>
        <end position="527"/>
    </location>
</feature>
<dbReference type="Pfam" id="PF01928">
    <property type="entry name" value="CYTH"/>
    <property type="match status" value="1"/>
</dbReference>
<sequence>MSSEIFLEVESKFAVDDTTAVPDLMQLTAAESLADPVERNLSAIYYDTPDLRLTLAKITLRRRTGGNDDGWHIKLPGDIGRTELHAPLGDATTPPEELLEAVRAIVRNEALAPIARVDNTRTETLILGADGEVIAEFCDDRVTAQSFLPGGQEKSWREWEVELSPAVHERLDGAALLHEATSLLLNQGARVAESPSKLTTALGDSVNQAPLPPHMDTTSLEPFASDSPVRVVMDALRTQRNKLVVNDPKVRADEPDSVHQMRVATRELRSLLATFEGILNADQVRPLEAELKLLADLLGVARDAEVVEDRLVTQLDADTSGLIDDIAATRIRDTMRRKYERAHKHIVKALNSPRYLQLLDDLDATLASPPLTAGIADEAEGTEEAAVAPADILFEHLSEAYSKVLTRFEQAEQLQAGAGKEPLTWQDRADALHDVRKAVKKLRYCAVAAEASELDMKKLIKACAKAQDVLGEYQDSVATRQRLEKFTARARRHGEDTFTYGMLYQHEIERGDKALKKYPKALAKVQKAFKKSGQRDD</sequence>
<accession>A0A2N6T3Z5</accession>
<dbReference type="RefSeq" id="WP_102724215.1">
    <property type="nucleotide sequence ID" value="NZ_PNHG01000011.1"/>
</dbReference>
<dbReference type="CDD" id="cd07374">
    <property type="entry name" value="CYTH-like_Pase"/>
    <property type="match status" value="1"/>
</dbReference>
<name>A0A2N6T3Z5_9CORY</name>
<dbReference type="Gene3D" id="1.40.20.10">
    <property type="entry name" value="CHAD domain"/>
    <property type="match status" value="1"/>
</dbReference>
<dbReference type="Proteomes" id="UP000235836">
    <property type="component" value="Unassembled WGS sequence"/>
</dbReference>
<dbReference type="InterPro" id="IPR007899">
    <property type="entry name" value="CHAD_dom"/>
</dbReference>
<reference evidence="3 4" key="1">
    <citation type="submission" date="2017-09" db="EMBL/GenBank/DDBJ databases">
        <title>Bacterial strain isolated from the female urinary microbiota.</title>
        <authorList>
            <person name="Thomas-White K."/>
            <person name="Kumar N."/>
            <person name="Forster S."/>
            <person name="Putonti C."/>
            <person name="Lawley T."/>
            <person name="Wolfe A.J."/>
        </authorList>
    </citation>
    <scope>NUCLEOTIDE SEQUENCE [LARGE SCALE GENOMIC DNA]</scope>
    <source>
        <strain evidence="3 4">UMB0792</strain>
    </source>
</reference>
<dbReference type="SMART" id="SM01118">
    <property type="entry name" value="CYTH"/>
    <property type="match status" value="1"/>
</dbReference>
<evidence type="ECO:0000259" key="1">
    <source>
        <dbReference type="PROSITE" id="PS51707"/>
    </source>
</evidence>
<dbReference type="EMBL" id="PNHG01000011">
    <property type="protein sequence ID" value="PMC64058.1"/>
    <property type="molecule type" value="Genomic_DNA"/>
</dbReference>
<dbReference type="SUPFAM" id="SSF55154">
    <property type="entry name" value="CYTH-like phosphatases"/>
    <property type="match status" value="1"/>
</dbReference>
<organism evidence="3 4">
    <name type="scientific">Corynebacterium tuscaniense</name>
    <dbReference type="NCBI Taxonomy" id="302449"/>
    <lineage>
        <taxon>Bacteria</taxon>
        <taxon>Bacillati</taxon>
        <taxon>Actinomycetota</taxon>
        <taxon>Actinomycetes</taxon>
        <taxon>Mycobacteriales</taxon>
        <taxon>Corynebacteriaceae</taxon>
        <taxon>Corynebacterium</taxon>
    </lineage>
</organism>
<comment type="caution">
    <text evidence="3">The sequence shown here is derived from an EMBL/GenBank/DDBJ whole genome shotgun (WGS) entry which is preliminary data.</text>
</comment>
<protein>
    <submittedName>
        <fullName evidence="3">Metal-chelation protein CHAD</fullName>
    </submittedName>
</protein>
<dbReference type="PANTHER" id="PTHR39339:SF1">
    <property type="entry name" value="CHAD DOMAIN-CONTAINING PROTEIN"/>
    <property type="match status" value="1"/>
</dbReference>
<dbReference type="Gene3D" id="2.40.320.10">
    <property type="entry name" value="Hypothetical Protein Pfu-838710-001"/>
    <property type="match status" value="1"/>
</dbReference>
<dbReference type="PANTHER" id="PTHR39339">
    <property type="entry name" value="SLR1444 PROTEIN"/>
    <property type="match status" value="1"/>
</dbReference>
<gene>
    <name evidence="3" type="ORF">CJ203_08120</name>
</gene>
<dbReference type="InterPro" id="IPR038186">
    <property type="entry name" value="CHAD_dom_sf"/>
</dbReference>
<dbReference type="InterPro" id="IPR033469">
    <property type="entry name" value="CYTH-like_dom_sf"/>
</dbReference>
<dbReference type="SMART" id="SM00880">
    <property type="entry name" value="CHAD"/>
    <property type="match status" value="1"/>
</dbReference>
<dbReference type="PROSITE" id="PS51707">
    <property type="entry name" value="CYTH"/>
    <property type="match status" value="1"/>
</dbReference>
<dbReference type="Pfam" id="PF05235">
    <property type="entry name" value="CHAD"/>
    <property type="match status" value="1"/>
</dbReference>
<feature type="domain" description="CYTH" evidence="1">
    <location>
        <begin position="6"/>
        <end position="205"/>
    </location>
</feature>